<evidence type="ECO:0000313" key="1">
    <source>
        <dbReference type="EMBL" id="MDT0331438.1"/>
    </source>
</evidence>
<reference evidence="2" key="1">
    <citation type="submission" date="2023-07" db="EMBL/GenBank/DDBJ databases">
        <title>30 novel species of actinomycetes from the DSMZ collection.</title>
        <authorList>
            <person name="Nouioui I."/>
        </authorList>
    </citation>
    <scope>NUCLEOTIDE SEQUENCE [LARGE SCALE GENOMIC DNA]</scope>
    <source>
        <strain evidence="2">DSM 44743</strain>
    </source>
</reference>
<dbReference type="EMBL" id="JAVREP010000023">
    <property type="protein sequence ID" value="MDT0331438.1"/>
    <property type="molecule type" value="Genomic_DNA"/>
</dbReference>
<proteinExistence type="predicted"/>
<gene>
    <name evidence="1" type="primary">cas7e</name>
    <name evidence="1" type="ORF">RM479_23750</name>
</gene>
<dbReference type="InterPro" id="IPR010148">
    <property type="entry name" value="CRISPR-assoc_prot_CT1975"/>
</dbReference>
<name>A0ABU2MFR4_9ACTN</name>
<evidence type="ECO:0000313" key="2">
    <source>
        <dbReference type="Proteomes" id="UP001183390"/>
    </source>
</evidence>
<dbReference type="RefSeq" id="WP_311513931.1">
    <property type="nucleotide sequence ID" value="NZ_JAVREP010000023.1"/>
</dbReference>
<protein>
    <submittedName>
        <fullName evidence="1">Type I-E CRISPR-associated protein Cas7/Cse4/CasC</fullName>
    </submittedName>
</protein>
<dbReference type="NCBIfam" id="TIGR01869">
    <property type="entry name" value="casC_Cse4"/>
    <property type="match status" value="1"/>
</dbReference>
<keyword evidence="2" id="KW-1185">Reference proteome</keyword>
<comment type="caution">
    <text evidence="1">The sequence shown here is derived from an EMBL/GenBank/DDBJ whole genome shotgun (WGS) entry which is preliminary data.</text>
</comment>
<dbReference type="Pfam" id="PF09344">
    <property type="entry name" value="Cas_CT1975"/>
    <property type="match status" value="1"/>
</dbReference>
<dbReference type="Proteomes" id="UP001183390">
    <property type="component" value="Unassembled WGS sequence"/>
</dbReference>
<sequence>MIIELHLLQSFPASNLNRDDLGQPKSVTFGGALRGRVSSQSLKKAARSLFPEVGLAEGETAWRTKRLLLKAARELTPGIGEGGAQEPGDEERTIVREALRQMGFELDANDLTQYLLFVGTRAVDDLATFCRDNRTKLLADAEAREKEKKAKKDKGTAKKKATDDAKKVAERILDARRAVDIALFGRMVTDNKDFNVDAASQVAHAISTHSVANEFDFYTAVDDLKPEGEAGADMIGTVDFNAACYYRYANLDLGQLRRNLFGKQAKPDEDDEDLLRRATSAWLNAFIRAVPSGKQNSMAALTMPDTLLAVVRDSGSWNLANAFLDPVPGQGVMGESTKRMWQHFQQLRGFYGDEELRAVAVASLSSDLGQMGVPEDERAGSLPEFTGKVLGEVRD</sequence>
<accession>A0ABU2MFR4</accession>
<organism evidence="1 2">
    <name type="scientific">Nocardiopsis lambiniae</name>
    <dbReference type="NCBI Taxonomy" id="3075539"/>
    <lineage>
        <taxon>Bacteria</taxon>
        <taxon>Bacillati</taxon>
        <taxon>Actinomycetota</taxon>
        <taxon>Actinomycetes</taxon>
        <taxon>Streptosporangiales</taxon>
        <taxon>Nocardiopsidaceae</taxon>
        <taxon>Nocardiopsis</taxon>
    </lineage>
</organism>